<feature type="transmembrane region" description="Helical" evidence="8">
    <location>
        <begin position="441"/>
        <end position="465"/>
    </location>
</feature>
<accession>A0A3N6LUN3</accession>
<name>A0A3N6LUN3_NATCH</name>
<evidence type="ECO:0000313" key="9">
    <source>
        <dbReference type="EMBL" id="RQG94018.1"/>
    </source>
</evidence>
<protein>
    <recommendedName>
        <fullName evidence="11">Glycosyltransferase RgtA/B/C/D-like domain-containing protein</fullName>
    </recommendedName>
</protein>
<feature type="transmembrane region" description="Helical" evidence="8">
    <location>
        <begin position="471"/>
        <end position="491"/>
    </location>
</feature>
<feature type="transmembrane region" description="Helical" evidence="8">
    <location>
        <begin position="20"/>
        <end position="37"/>
    </location>
</feature>
<dbReference type="InterPro" id="IPR050297">
    <property type="entry name" value="LipidA_mod_glycosyltrf_83"/>
</dbReference>
<feature type="transmembrane region" description="Helical" evidence="8">
    <location>
        <begin position="345"/>
        <end position="363"/>
    </location>
</feature>
<keyword evidence="3" id="KW-0328">Glycosyltransferase</keyword>
<comment type="caution">
    <text evidence="9">The sequence shown here is derived from an EMBL/GenBank/DDBJ whole genome shotgun (WGS) entry which is preliminary data.</text>
</comment>
<evidence type="ECO:0000256" key="4">
    <source>
        <dbReference type="ARBA" id="ARBA00022679"/>
    </source>
</evidence>
<keyword evidence="6 8" id="KW-1133">Transmembrane helix</keyword>
<feature type="transmembrane region" description="Helical" evidence="8">
    <location>
        <begin position="80"/>
        <end position="99"/>
    </location>
</feature>
<evidence type="ECO:0008006" key="11">
    <source>
        <dbReference type="Google" id="ProtNLM"/>
    </source>
</evidence>
<dbReference type="EMBL" id="REGA01000011">
    <property type="protein sequence ID" value="RQG94018.1"/>
    <property type="molecule type" value="Genomic_DNA"/>
</dbReference>
<dbReference type="GO" id="GO:0016763">
    <property type="term" value="F:pentosyltransferase activity"/>
    <property type="evidence" value="ECO:0007669"/>
    <property type="project" value="TreeGrafter"/>
</dbReference>
<feature type="transmembrane region" description="Helical" evidence="8">
    <location>
        <begin position="217"/>
        <end position="237"/>
    </location>
</feature>
<feature type="transmembrane region" description="Helical" evidence="8">
    <location>
        <begin position="290"/>
        <end position="308"/>
    </location>
</feature>
<evidence type="ECO:0000256" key="8">
    <source>
        <dbReference type="SAM" id="Phobius"/>
    </source>
</evidence>
<keyword evidence="5 8" id="KW-0812">Transmembrane</keyword>
<evidence type="ECO:0000256" key="7">
    <source>
        <dbReference type="ARBA" id="ARBA00023136"/>
    </source>
</evidence>
<sequence>MDWSAYRLPTVVDREFDRLISIVAFGGGIVISVLSVVLGLGQYGLGLALIVGPIAYVGLRGRSVDRTGRVIPCPSIVFEASSVVFLVALAVSSGSLLLMDHARPAIHFVAVTVAFGTVALDVVYHAQADRRSKQLITVVVFLKLIATSLVYRTGRFFVTPHLPGYDVNSHLGIATEIVTRGGLPPESSHLYGRYVWASIFHTLVATLRQLGLEESSALFVVVCFFAVATILLTYAIVTRLASEQAALFAALFVSVADMFVLRGVTSITPSILVIVFTMAVLVLFVRLDGLARVGVAAIVSLLAVALFTHQLSSLMLSFVLVSLIAGTYAGRALDFVTDGHRPTPLSPFTVALVGLLTVASWMVTEDSGGTDLLTVAVLRVVRMVTRVTSGTASASYAATFGEHSVLSNLLYNLGYSILFALGVVGALLWTHHRNRTTNRLAFLIAAAGLFVLLYPGTVAGLSMFIIPHRVLVFLVLFVVVFAGVACAQLISLSRQHQFSVVPVVVLLVFFSVTAPFIAQDNPLYAEERTVQTELTDDEIDAMLYATAVAYGSETLVYVDPLLDPRGIVQEQREAGQDVHRLIGIYPPDDDWVDGSLVVVRDDYTETGYQNANPGTFGSAGQQFSYGPEPLAGCDRTIVYQNDGAAVYSLEDGC</sequence>
<keyword evidence="4" id="KW-0808">Transferase</keyword>
<keyword evidence="10" id="KW-1185">Reference proteome</keyword>
<evidence type="ECO:0000256" key="1">
    <source>
        <dbReference type="ARBA" id="ARBA00004651"/>
    </source>
</evidence>
<keyword evidence="7 8" id="KW-0472">Membrane</keyword>
<organism evidence="9 10">
    <name type="scientific">Natrarchaeobius chitinivorans</name>
    <dbReference type="NCBI Taxonomy" id="1679083"/>
    <lineage>
        <taxon>Archaea</taxon>
        <taxon>Methanobacteriati</taxon>
        <taxon>Methanobacteriota</taxon>
        <taxon>Stenosarchaea group</taxon>
        <taxon>Halobacteria</taxon>
        <taxon>Halobacteriales</taxon>
        <taxon>Natrialbaceae</taxon>
        <taxon>Natrarchaeobius</taxon>
    </lineage>
</organism>
<evidence type="ECO:0000256" key="3">
    <source>
        <dbReference type="ARBA" id="ARBA00022676"/>
    </source>
</evidence>
<feature type="transmembrane region" description="Helical" evidence="8">
    <location>
        <begin position="267"/>
        <end position="285"/>
    </location>
</feature>
<evidence type="ECO:0000256" key="2">
    <source>
        <dbReference type="ARBA" id="ARBA00022475"/>
    </source>
</evidence>
<feature type="transmembrane region" description="Helical" evidence="8">
    <location>
        <begin position="314"/>
        <end position="333"/>
    </location>
</feature>
<reference evidence="9 10" key="1">
    <citation type="submission" date="2018-10" db="EMBL/GenBank/DDBJ databases">
        <title>Natrarchaeobius chitinivorans gen. nov., sp. nov., and Natrarchaeobius haloalkaliphilus sp. nov., alkaliphilic, chitin-utilizing haloarchaea from hypersaline alkaline lakes.</title>
        <authorList>
            <person name="Sorokin D.Y."/>
            <person name="Elcheninov A.G."/>
            <person name="Kostrikina N.A."/>
            <person name="Bale N.J."/>
            <person name="Sinninghe Damste J.S."/>
            <person name="Khijniak T.V."/>
            <person name="Kublanov I.V."/>
            <person name="Toshchakov S.V."/>
        </authorList>
    </citation>
    <scope>NUCLEOTIDE SEQUENCE [LARGE SCALE GENOMIC DNA]</scope>
    <source>
        <strain evidence="9 10">AArcht4T</strain>
    </source>
</reference>
<keyword evidence="2" id="KW-1003">Cell membrane</keyword>
<comment type="subcellular location">
    <subcellularLocation>
        <location evidence="1">Cell membrane</location>
        <topology evidence="1">Multi-pass membrane protein</topology>
    </subcellularLocation>
</comment>
<dbReference type="PANTHER" id="PTHR33908:SF11">
    <property type="entry name" value="MEMBRANE PROTEIN"/>
    <property type="match status" value="1"/>
</dbReference>
<dbReference type="Proteomes" id="UP000282323">
    <property type="component" value="Unassembled WGS sequence"/>
</dbReference>
<evidence type="ECO:0000313" key="10">
    <source>
        <dbReference type="Proteomes" id="UP000282323"/>
    </source>
</evidence>
<feature type="transmembrane region" description="Helical" evidence="8">
    <location>
        <begin position="105"/>
        <end position="123"/>
    </location>
</feature>
<feature type="transmembrane region" description="Helical" evidence="8">
    <location>
        <begin position="498"/>
        <end position="518"/>
    </location>
</feature>
<dbReference type="RefSeq" id="WP_124196069.1">
    <property type="nucleotide sequence ID" value="NZ_REGA01000011.1"/>
</dbReference>
<dbReference type="AlphaFoldDB" id="A0A3N6LUN3"/>
<dbReference type="GO" id="GO:0008610">
    <property type="term" value="P:lipid biosynthetic process"/>
    <property type="evidence" value="ECO:0007669"/>
    <property type="project" value="UniProtKB-ARBA"/>
</dbReference>
<feature type="transmembrane region" description="Helical" evidence="8">
    <location>
        <begin position="409"/>
        <end position="429"/>
    </location>
</feature>
<dbReference type="PANTHER" id="PTHR33908">
    <property type="entry name" value="MANNOSYLTRANSFERASE YKCB-RELATED"/>
    <property type="match status" value="1"/>
</dbReference>
<evidence type="ECO:0000256" key="5">
    <source>
        <dbReference type="ARBA" id="ARBA00022692"/>
    </source>
</evidence>
<proteinExistence type="predicted"/>
<dbReference type="OrthoDB" id="387385at2157"/>
<gene>
    <name evidence="9" type="ORF">EA473_13145</name>
</gene>
<dbReference type="GO" id="GO:0005886">
    <property type="term" value="C:plasma membrane"/>
    <property type="evidence" value="ECO:0007669"/>
    <property type="project" value="UniProtKB-SubCell"/>
</dbReference>
<evidence type="ECO:0000256" key="6">
    <source>
        <dbReference type="ARBA" id="ARBA00022989"/>
    </source>
</evidence>
<feature type="transmembrane region" description="Helical" evidence="8">
    <location>
        <begin position="43"/>
        <end position="59"/>
    </location>
</feature>